<dbReference type="InterPro" id="IPR036439">
    <property type="entry name" value="Dockerin_dom_sf"/>
</dbReference>
<feature type="domain" description="Ice-binding protein C-terminal" evidence="3">
    <location>
        <begin position="1010"/>
        <end position="1028"/>
    </location>
</feature>
<dbReference type="RefSeq" id="WP_197528592.1">
    <property type="nucleotide sequence ID" value="NZ_CP036278.1"/>
</dbReference>
<proteinExistence type="predicted"/>
<dbReference type="GO" id="GO:0000272">
    <property type="term" value="P:polysaccharide catabolic process"/>
    <property type="evidence" value="ECO:0007669"/>
    <property type="project" value="InterPro"/>
</dbReference>
<dbReference type="Pfam" id="PF00404">
    <property type="entry name" value="Dockerin_1"/>
    <property type="match status" value="2"/>
</dbReference>
<organism evidence="4 5">
    <name type="scientific">Aeoliella mucimassa</name>
    <dbReference type="NCBI Taxonomy" id="2527972"/>
    <lineage>
        <taxon>Bacteria</taxon>
        <taxon>Pseudomonadati</taxon>
        <taxon>Planctomycetota</taxon>
        <taxon>Planctomycetia</taxon>
        <taxon>Pirellulales</taxon>
        <taxon>Lacipirellulaceae</taxon>
        <taxon>Aeoliella</taxon>
    </lineage>
</organism>
<feature type="chain" id="PRO_5021858326" description="Ice-binding protein C-terminal domain-containing protein" evidence="2">
    <location>
        <begin position="29"/>
        <end position="1032"/>
    </location>
</feature>
<name>A0A518AUH8_9BACT</name>
<evidence type="ECO:0000256" key="2">
    <source>
        <dbReference type="SAM" id="SignalP"/>
    </source>
</evidence>
<keyword evidence="2" id="KW-0732">Signal</keyword>
<protein>
    <recommendedName>
        <fullName evidence="3">Ice-binding protein C-terminal domain-containing protein</fullName>
    </recommendedName>
</protein>
<dbReference type="Proteomes" id="UP000315750">
    <property type="component" value="Chromosome"/>
</dbReference>
<feature type="compositionally biased region" description="Polar residues" evidence="1">
    <location>
        <begin position="157"/>
        <end position="166"/>
    </location>
</feature>
<feature type="region of interest" description="Disordered" evidence="1">
    <location>
        <begin position="157"/>
        <end position="182"/>
    </location>
</feature>
<dbReference type="InterPro" id="IPR002105">
    <property type="entry name" value="Dockerin_1_rpt"/>
</dbReference>
<sequence precursor="true">MTRTSKSLSTFAVAVVAVLAISANHANAVVLFSDTFNRTDANDLNGELTGITNNTGDAFAAGVYGHGHVDPNQPGVPDGVAANGGGASIASGEMHLAVGAGTSNAFVNHNFIDSAILTDGGFSISMDITGYGGVTSSAGHGGGFGIGMSLDEVLSTGDAQNGNTADGESDFKIQDGLQDGSNQESDVAVSDFWVMLRADNLLQWGTKGHNFPGNAGVFGPGHLGSLNVGQQTGTLRADFTVSDFNDGSEAIYRLYFEESLIDTGTFQWTGADENYIGFDARHGSYVGFDNLVVESKEPPPLPTLTVNRDTGNVTLTNQDPSSQQSLVIYSIRTETGGFDQSQWSTIESQGLDTNDTWFSLTDESATYPTDISEGTLGAYSLGANGTSNDSIDFGNIWVPSPYEDLTIEVRDENGMTVPVVVVYTGNDGESLTLGDYNHNGEVDALDWPTVRDNLISDVSALSLFERYLNGDLNNDGRVDQLDFRRFKTLYEADQGEGSFAALVAGTSVPEPTTVALLLGCLSGVMLYRKSRNTNWIAMVALALIAIGSGEQAQAVSLFADSFDRADSRNIDISTTGMSGSVLSSLSADNVYTHAYIDPANDPGPQDGDATNGGGAQVLANELQLAVGAGTSSAFINHNFTDAAILSDGGFSVSVDVTSIINNSGLNQHGGGFALGMTQAEALSPEDAYRGEQDSPVMTSGLNDFTPIGAGVQDFIVSDFWVVLRSNQTLVWGSNTGTVQGLNVGASTGTITAKFATTSFDAGQDIAYEVFFDGTSQGSGVFRWTDDSANYIGLDARDGSGVSFDNLSIESVTDASINTLQLVVNTTTGIVSIAGGDNANTLDFYEISSPGMGLVDGNFTGLQAAAGYPDGTEFGAGWEVNGVQTPSLLSESYIGGSSTIASAATAASLGAIYDTALDSRDVSLTFYDTDGNAYTGFVEYVDYLLPDFNGDGMVNLADYTVWRDNLGRTGASLSQGDATGDGTVDAADYSVWKANFGIAAPGMATLPSNTAVPEPSILWIVGLGLAAGLVRLS</sequence>
<dbReference type="NCBIfam" id="TIGR02595">
    <property type="entry name" value="PEP_CTERM"/>
    <property type="match status" value="1"/>
</dbReference>
<dbReference type="SUPFAM" id="SSF63446">
    <property type="entry name" value="Type I dockerin domain"/>
    <property type="match status" value="2"/>
</dbReference>
<feature type="signal peptide" evidence="2">
    <location>
        <begin position="1"/>
        <end position="28"/>
    </location>
</feature>
<dbReference type="InterPro" id="IPR018247">
    <property type="entry name" value="EF_Hand_1_Ca_BS"/>
</dbReference>
<reference evidence="4 5" key="1">
    <citation type="submission" date="2019-02" db="EMBL/GenBank/DDBJ databases">
        <title>Deep-cultivation of Planctomycetes and their phenomic and genomic characterization uncovers novel biology.</title>
        <authorList>
            <person name="Wiegand S."/>
            <person name="Jogler M."/>
            <person name="Boedeker C."/>
            <person name="Pinto D."/>
            <person name="Vollmers J."/>
            <person name="Rivas-Marin E."/>
            <person name="Kohn T."/>
            <person name="Peeters S.H."/>
            <person name="Heuer A."/>
            <person name="Rast P."/>
            <person name="Oberbeckmann S."/>
            <person name="Bunk B."/>
            <person name="Jeske O."/>
            <person name="Meyerdierks A."/>
            <person name="Storesund J.E."/>
            <person name="Kallscheuer N."/>
            <person name="Luecker S."/>
            <person name="Lage O.M."/>
            <person name="Pohl T."/>
            <person name="Merkel B.J."/>
            <person name="Hornburger P."/>
            <person name="Mueller R.-W."/>
            <person name="Bruemmer F."/>
            <person name="Labrenz M."/>
            <person name="Spormann A.M."/>
            <person name="Op den Camp H."/>
            <person name="Overmann J."/>
            <person name="Amann R."/>
            <person name="Jetten M.S.M."/>
            <person name="Mascher T."/>
            <person name="Medema M.H."/>
            <person name="Devos D.P."/>
            <person name="Kaster A.-K."/>
            <person name="Ovreas L."/>
            <person name="Rohde M."/>
            <person name="Galperin M.Y."/>
            <person name="Jogler C."/>
        </authorList>
    </citation>
    <scope>NUCLEOTIDE SEQUENCE [LARGE SCALE GENOMIC DNA]</scope>
    <source>
        <strain evidence="4 5">Pan181</strain>
    </source>
</reference>
<dbReference type="Pfam" id="PF07589">
    <property type="entry name" value="PEP-CTERM"/>
    <property type="match status" value="1"/>
</dbReference>
<dbReference type="AlphaFoldDB" id="A0A518AUH8"/>
<dbReference type="GO" id="GO:0004553">
    <property type="term" value="F:hydrolase activity, hydrolyzing O-glycosyl compounds"/>
    <property type="evidence" value="ECO:0007669"/>
    <property type="project" value="InterPro"/>
</dbReference>
<accession>A0A518AUH8</accession>
<keyword evidence="5" id="KW-1185">Reference proteome</keyword>
<dbReference type="InterPro" id="IPR013424">
    <property type="entry name" value="Ice-binding_C"/>
</dbReference>
<dbReference type="PROSITE" id="PS00018">
    <property type="entry name" value="EF_HAND_1"/>
    <property type="match status" value="2"/>
</dbReference>
<evidence type="ECO:0000313" key="4">
    <source>
        <dbReference type="EMBL" id="QDU58381.1"/>
    </source>
</evidence>
<evidence type="ECO:0000313" key="5">
    <source>
        <dbReference type="Proteomes" id="UP000315750"/>
    </source>
</evidence>
<dbReference type="KEGG" id="amuc:Pan181_46150"/>
<evidence type="ECO:0000259" key="3">
    <source>
        <dbReference type="Pfam" id="PF07589"/>
    </source>
</evidence>
<dbReference type="EMBL" id="CP036278">
    <property type="protein sequence ID" value="QDU58381.1"/>
    <property type="molecule type" value="Genomic_DNA"/>
</dbReference>
<gene>
    <name evidence="4" type="ORF">Pan181_46150</name>
</gene>
<dbReference type="Gene3D" id="1.10.1330.10">
    <property type="entry name" value="Dockerin domain"/>
    <property type="match status" value="2"/>
</dbReference>
<evidence type="ECO:0000256" key="1">
    <source>
        <dbReference type="SAM" id="MobiDB-lite"/>
    </source>
</evidence>